<dbReference type="RefSeq" id="WP_082913331.1">
    <property type="nucleotide sequence ID" value="NZ_FCOK02000010.1"/>
</dbReference>
<evidence type="ECO:0000313" key="3">
    <source>
        <dbReference type="Proteomes" id="UP000054683"/>
    </source>
</evidence>
<dbReference type="PANTHER" id="PTHR35563:SF2">
    <property type="entry name" value="BARREL METAL-DEPENDENT HYDROLASE, PUTATIVE (AFU_ORTHOLOGUE AFUA_1G16240)-RELATED"/>
    <property type="match status" value="1"/>
</dbReference>
<dbReference type="Gene3D" id="3.20.20.140">
    <property type="entry name" value="Metal-dependent hydrolases"/>
    <property type="match status" value="1"/>
</dbReference>
<organism evidence="2 3">
    <name type="scientific">Caballeronia udeis</name>
    <dbReference type="NCBI Taxonomy" id="1232866"/>
    <lineage>
        <taxon>Bacteria</taxon>
        <taxon>Pseudomonadati</taxon>
        <taxon>Pseudomonadota</taxon>
        <taxon>Betaproteobacteria</taxon>
        <taxon>Burkholderiales</taxon>
        <taxon>Burkholderiaceae</taxon>
        <taxon>Caballeronia</taxon>
    </lineage>
</organism>
<dbReference type="OrthoDB" id="9787654at2"/>
<dbReference type="Pfam" id="PF04909">
    <property type="entry name" value="Amidohydro_2"/>
    <property type="match status" value="1"/>
</dbReference>
<proteinExistence type="predicted"/>
<evidence type="ECO:0000259" key="1">
    <source>
        <dbReference type="Pfam" id="PF04909"/>
    </source>
</evidence>
<dbReference type="GO" id="GO:0016787">
    <property type="term" value="F:hydrolase activity"/>
    <property type="evidence" value="ECO:0007669"/>
    <property type="project" value="UniProtKB-KW"/>
</dbReference>
<dbReference type="PANTHER" id="PTHR35563">
    <property type="entry name" value="BARREL METAL-DEPENDENT HYDROLASE, PUTATIVE (AFU_ORTHOLOGUE AFUA_1G16240)-RELATED"/>
    <property type="match status" value="1"/>
</dbReference>
<reference evidence="2 3" key="1">
    <citation type="submission" date="2016-01" db="EMBL/GenBank/DDBJ databases">
        <authorList>
            <person name="Oliw E.H."/>
        </authorList>
    </citation>
    <scope>NUCLEOTIDE SEQUENCE [LARGE SCALE GENOMIC DNA]</scope>
    <source>
        <strain evidence="2">LMG 27134</strain>
    </source>
</reference>
<feature type="domain" description="Amidohydrolase-related" evidence="1">
    <location>
        <begin position="13"/>
        <end position="274"/>
    </location>
</feature>
<protein>
    <submittedName>
        <fullName evidence="2">2-pyrone-4,6-dicarboxylate hydrolase</fullName>
    </submittedName>
</protein>
<gene>
    <name evidence="2" type="ORF">AWB69_02012</name>
</gene>
<keyword evidence="2" id="KW-0378">Hydrolase</keyword>
<accession>A0A158G562</accession>
<dbReference type="InterPro" id="IPR006680">
    <property type="entry name" value="Amidohydro-rel"/>
</dbReference>
<dbReference type="AlphaFoldDB" id="A0A158G562"/>
<dbReference type="EMBL" id="FCOK02000010">
    <property type="protein sequence ID" value="SAL26769.1"/>
    <property type="molecule type" value="Genomic_DNA"/>
</dbReference>
<evidence type="ECO:0000313" key="2">
    <source>
        <dbReference type="EMBL" id="SAL26769.1"/>
    </source>
</evidence>
<dbReference type="InterPro" id="IPR052358">
    <property type="entry name" value="Aro_Compnd_Degr_Hydrolases"/>
</dbReference>
<sequence>MARADNGSGKMTDSHHHIYDSRYPIDPAAQLRPADATVADYRALRQRLGIGRHVVVQPSTYGTDNRCLLDALSQFGADARGIAAVADTVTDSELRILHDAGVRGLRFNLEFLVGLTVAMIEPLAKRIDPLGWHIQVNASAAQIMEHRQLLASLSSTLVIDHMGQIPQPAGVVHPAFRVIEDLMAHGRTWVKLSGPYLVSRTGAPDYADAGVVARSLAKLAPDRVIWGSDWPHPTQSADNKPDATRLLEDLTIWIPDDSTRHRILVDNPANLYGF</sequence>
<name>A0A158G562_9BURK</name>
<dbReference type="SUPFAM" id="SSF51556">
    <property type="entry name" value="Metallo-dependent hydrolases"/>
    <property type="match status" value="1"/>
</dbReference>
<dbReference type="Proteomes" id="UP000054683">
    <property type="component" value="Unassembled WGS sequence"/>
</dbReference>
<dbReference type="InterPro" id="IPR032466">
    <property type="entry name" value="Metal_Hydrolase"/>
</dbReference>